<keyword evidence="5 9" id="KW-0812">Transmembrane</keyword>
<evidence type="ECO:0000256" key="7">
    <source>
        <dbReference type="ARBA" id="ARBA00023136"/>
    </source>
</evidence>
<dbReference type="PANTHER" id="PTHR31595:SF57">
    <property type="entry name" value="OS04G0481900 PROTEIN"/>
    <property type="match status" value="1"/>
</dbReference>
<evidence type="ECO:0000259" key="10">
    <source>
        <dbReference type="Pfam" id="PF13813"/>
    </source>
</evidence>
<evidence type="ECO:0000256" key="9">
    <source>
        <dbReference type="SAM" id="Phobius"/>
    </source>
</evidence>
<evidence type="ECO:0000313" key="11">
    <source>
        <dbReference type="EMBL" id="MQM04362.1"/>
    </source>
</evidence>
<keyword evidence="4" id="KW-0808">Transferase</keyword>
<keyword evidence="12" id="KW-1185">Reference proteome</keyword>
<comment type="subcellular location">
    <subcellularLocation>
        <location evidence="1">Membrane</location>
        <topology evidence="1">Multi-pass membrane protein</topology>
    </subcellularLocation>
</comment>
<proteinExistence type="inferred from homology"/>
<protein>
    <recommendedName>
        <fullName evidence="10">Wax synthase domain-containing protein</fullName>
    </recommendedName>
</protein>
<dbReference type="InterPro" id="IPR032805">
    <property type="entry name" value="Wax_synthase_dom"/>
</dbReference>
<dbReference type="OrthoDB" id="1077582at2759"/>
<gene>
    <name evidence="11" type="ORF">Taro_037156</name>
</gene>
<evidence type="ECO:0000256" key="8">
    <source>
        <dbReference type="ARBA" id="ARBA00023315"/>
    </source>
</evidence>
<dbReference type="GO" id="GO:0016020">
    <property type="term" value="C:membrane"/>
    <property type="evidence" value="ECO:0007669"/>
    <property type="project" value="UniProtKB-SubCell"/>
</dbReference>
<evidence type="ECO:0000256" key="5">
    <source>
        <dbReference type="ARBA" id="ARBA00022692"/>
    </source>
</evidence>
<feature type="transmembrane region" description="Helical" evidence="9">
    <location>
        <begin position="161"/>
        <end position="187"/>
    </location>
</feature>
<comment type="similarity">
    <text evidence="3">Belongs to the wax synthase family.</text>
</comment>
<dbReference type="InterPro" id="IPR017088">
    <property type="entry name" value="Wax_synthase_Magnoliopsida"/>
</dbReference>
<feature type="domain" description="Wax synthase" evidence="10">
    <location>
        <begin position="195"/>
        <end position="271"/>
    </location>
</feature>
<dbReference type="InterPro" id="IPR044851">
    <property type="entry name" value="Wax_synthase"/>
</dbReference>
<feature type="transmembrane region" description="Helical" evidence="9">
    <location>
        <begin position="232"/>
        <end position="255"/>
    </location>
</feature>
<dbReference type="GO" id="GO:0006629">
    <property type="term" value="P:lipid metabolic process"/>
    <property type="evidence" value="ECO:0007669"/>
    <property type="project" value="InterPro"/>
</dbReference>
<feature type="transmembrane region" description="Helical" evidence="9">
    <location>
        <begin position="35"/>
        <end position="53"/>
    </location>
</feature>
<dbReference type="PANTHER" id="PTHR31595">
    <property type="entry name" value="LONG-CHAIN-ALCOHOL O-FATTY-ACYLTRANSFERASE 3-RELATED"/>
    <property type="match status" value="1"/>
</dbReference>
<evidence type="ECO:0000256" key="2">
    <source>
        <dbReference type="ARBA" id="ARBA00005179"/>
    </source>
</evidence>
<dbReference type="Pfam" id="PF13813">
    <property type="entry name" value="MBOAT_2"/>
    <property type="match status" value="1"/>
</dbReference>
<comment type="caution">
    <text evidence="11">The sequence shown here is derived from an EMBL/GenBank/DDBJ whole genome shotgun (WGS) entry which is preliminary data.</text>
</comment>
<evidence type="ECO:0000256" key="6">
    <source>
        <dbReference type="ARBA" id="ARBA00022989"/>
    </source>
</evidence>
<evidence type="ECO:0000256" key="4">
    <source>
        <dbReference type="ARBA" id="ARBA00022679"/>
    </source>
</evidence>
<dbReference type="PIRSF" id="PIRSF037006">
    <property type="entry name" value="Wax_synthase"/>
    <property type="match status" value="1"/>
</dbReference>
<dbReference type="Proteomes" id="UP000652761">
    <property type="component" value="Unassembled WGS sequence"/>
</dbReference>
<reference evidence="11" key="1">
    <citation type="submission" date="2017-07" db="EMBL/GenBank/DDBJ databases">
        <title>Taro Niue Genome Assembly and Annotation.</title>
        <authorList>
            <person name="Atibalentja N."/>
            <person name="Keating K."/>
            <person name="Fields C.J."/>
        </authorList>
    </citation>
    <scope>NUCLEOTIDE SEQUENCE</scope>
    <source>
        <strain evidence="11">Niue_2</strain>
        <tissue evidence="11">Leaf</tissue>
    </source>
</reference>
<dbReference type="EMBL" id="NMUH01003202">
    <property type="protein sequence ID" value="MQM04362.1"/>
    <property type="molecule type" value="Genomic_DNA"/>
</dbReference>
<accession>A0A843W3E7</accession>
<feature type="transmembrane region" description="Helical" evidence="9">
    <location>
        <begin position="267"/>
        <end position="284"/>
    </location>
</feature>
<dbReference type="AlphaFoldDB" id="A0A843W3E7"/>
<evidence type="ECO:0000256" key="1">
    <source>
        <dbReference type="ARBA" id="ARBA00004141"/>
    </source>
</evidence>
<feature type="transmembrane region" description="Helical" evidence="9">
    <location>
        <begin position="7"/>
        <end position="29"/>
    </location>
</feature>
<sequence length="350" mass="37959">MGEEMVSLIRACAVVPAALGYCYVLPFWTSIGRRRLLAVLPVVVLFAVLPLSFRTIHLRGISAFFLSWLATFKLLLFSLGRGPLSPTGPIPPSSFLTFLAVAALPIKVRRKQPPPQPQPPRARGAPRPLLTLLGFAAKGFLLAFIVSVYPHRRRLHRGLVLGLYCVHMYLSLDMVLAAAAAAGRALLPAGTELAPQFAAPYLSSSLQDFWGRRWNLMVSDILRSAVYAPVRAAWGSTTGVMAAFLVSGLMHEIMFYYLTMKPPTGEVGFFFALHGACMAAEITAKRWWARRGMGGPLNLAVAAPLTIGFLVATGIWLFFPQITRSGAEEAVVSEAEALVGLLWGAGGRAR</sequence>
<keyword evidence="8" id="KW-0012">Acyltransferase</keyword>
<dbReference type="GO" id="GO:0008374">
    <property type="term" value="F:O-acyltransferase activity"/>
    <property type="evidence" value="ECO:0007669"/>
    <property type="project" value="InterPro"/>
</dbReference>
<evidence type="ECO:0000313" key="12">
    <source>
        <dbReference type="Proteomes" id="UP000652761"/>
    </source>
</evidence>
<evidence type="ECO:0000256" key="3">
    <source>
        <dbReference type="ARBA" id="ARBA00007282"/>
    </source>
</evidence>
<feature type="transmembrane region" description="Helical" evidence="9">
    <location>
        <begin position="296"/>
        <end position="319"/>
    </location>
</feature>
<keyword evidence="7 9" id="KW-0472">Membrane</keyword>
<comment type="pathway">
    <text evidence="2">Secondary metabolite biosynthesis.</text>
</comment>
<organism evidence="11 12">
    <name type="scientific">Colocasia esculenta</name>
    <name type="common">Wild taro</name>
    <name type="synonym">Arum esculentum</name>
    <dbReference type="NCBI Taxonomy" id="4460"/>
    <lineage>
        <taxon>Eukaryota</taxon>
        <taxon>Viridiplantae</taxon>
        <taxon>Streptophyta</taxon>
        <taxon>Embryophyta</taxon>
        <taxon>Tracheophyta</taxon>
        <taxon>Spermatophyta</taxon>
        <taxon>Magnoliopsida</taxon>
        <taxon>Liliopsida</taxon>
        <taxon>Araceae</taxon>
        <taxon>Aroideae</taxon>
        <taxon>Colocasieae</taxon>
        <taxon>Colocasia</taxon>
    </lineage>
</organism>
<keyword evidence="6 9" id="KW-1133">Transmembrane helix</keyword>
<name>A0A843W3E7_COLES</name>
<feature type="transmembrane region" description="Helical" evidence="9">
    <location>
        <begin position="60"/>
        <end position="78"/>
    </location>
</feature>
<feature type="transmembrane region" description="Helical" evidence="9">
    <location>
        <begin position="129"/>
        <end position="149"/>
    </location>
</feature>